<protein>
    <recommendedName>
        <fullName evidence="4">rhomboid protease</fullName>
        <ecNumber evidence="4">3.4.21.105</ecNumber>
    </recommendedName>
</protein>
<dbReference type="PANTHER" id="PTHR22936:SF69">
    <property type="entry name" value="RHOMBOID-LIKE PROTEIN"/>
    <property type="match status" value="1"/>
</dbReference>
<feature type="transmembrane region" description="Helical" evidence="11">
    <location>
        <begin position="286"/>
        <end position="306"/>
    </location>
</feature>
<dbReference type="SUPFAM" id="SSF144091">
    <property type="entry name" value="Rhomboid-like"/>
    <property type="match status" value="1"/>
</dbReference>
<feature type="compositionally biased region" description="Polar residues" evidence="12">
    <location>
        <begin position="175"/>
        <end position="186"/>
    </location>
</feature>
<dbReference type="Proteomes" id="UP000001542">
    <property type="component" value="Unassembled WGS sequence"/>
</dbReference>
<dbReference type="GO" id="GO:0016020">
    <property type="term" value="C:membrane"/>
    <property type="evidence" value="ECO:0007669"/>
    <property type="project" value="UniProtKB-SubCell"/>
</dbReference>
<feature type="compositionally biased region" description="Low complexity" evidence="12">
    <location>
        <begin position="165"/>
        <end position="174"/>
    </location>
</feature>
<keyword evidence="15" id="KW-1185">Reference proteome</keyword>
<feature type="transmembrane region" description="Helical" evidence="11">
    <location>
        <begin position="222"/>
        <end position="243"/>
    </location>
</feature>
<evidence type="ECO:0000256" key="7">
    <source>
        <dbReference type="ARBA" id="ARBA00022801"/>
    </source>
</evidence>
<accession>A2ERY3</accession>
<evidence type="ECO:0000256" key="12">
    <source>
        <dbReference type="SAM" id="MobiDB-lite"/>
    </source>
</evidence>
<evidence type="ECO:0000259" key="13">
    <source>
        <dbReference type="Pfam" id="PF01694"/>
    </source>
</evidence>
<dbReference type="EMBL" id="DS113471">
    <property type="protein sequence ID" value="EAY04578.1"/>
    <property type="molecule type" value="Genomic_DNA"/>
</dbReference>
<feature type="compositionally biased region" description="Basic residues" evidence="12">
    <location>
        <begin position="144"/>
        <end position="161"/>
    </location>
</feature>
<feature type="transmembrane region" description="Helical" evidence="11">
    <location>
        <begin position="369"/>
        <end position="391"/>
    </location>
</feature>
<evidence type="ECO:0000256" key="11">
    <source>
        <dbReference type="RuleBase" id="RU362115"/>
    </source>
</evidence>
<organism evidence="14 15">
    <name type="scientific">Trichomonas vaginalis (strain ATCC PRA-98 / G3)</name>
    <dbReference type="NCBI Taxonomy" id="412133"/>
    <lineage>
        <taxon>Eukaryota</taxon>
        <taxon>Metamonada</taxon>
        <taxon>Parabasalia</taxon>
        <taxon>Trichomonadida</taxon>
        <taxon>Trichomonadidae</taxon>
        <taxon>Trichomonas</taxon>
    </lineage>
</organism>
<dbReference type="Pfam" id="PF01694">
    <property type="entry name" value="Rhomboid"/>
    <property type="match status" value="1"/>
</dbReference>
<keyword evidence="8 11" id="KW-0720">Serine protease</keyword>
<keyword evidence="5 11" id="KW-0645">Protease</keyword>
<proteinExistence type="inferred from homology"/>
<dbReference type="AlphaFoldDB" id="A2ERY3"/>
<gene>
    <name evidence="14" type="ORF">TVAG_233140</name>
</gene>
<evidence type="ECO:0000256" key="5">
    <source>
        <dbReference type="ARBA" id="ARBA00022670"/>
    </source>
</evidence>
<evidence type="ECO:0000256" key="8">
    <source>
        <dbReference type="ARBA" id="ARBA00022825"/>
    </source>
</evidence>
<evidence type="ECO:0000256" key="1">
    <source>
        <dbReference type="ARBA" id="ARBA00000156"/>
    </source>
</evidence>
<dbReference type="SMR" id="A2ERY3"/>
<dbReference type="RefSeq" id="XP_001316801.1">
    <property type="nucleotide sequence ID" value="XM_001316766.1"/>
</dbReference>
<dbReference type="InterPro" id="IPR035952">
    <property type="entry name" value="Rhomboid-like_sf"/>
</dbReference>
<reference evidence="14" key="2">
    <citation type="journal article" date="2007" name="Science">
        <title>Draft genome sequence of the sexually transmitted pathogen Trichomonas vaginalis.</title>
        <authorList>
            <person name="Carlton J.M."/>
            <person name="Hirt R.P."/>
            <person name="Silva J.C."/>
            <person name="Delcher A.L."/>
            <person name="Schatz M."/>
            <person name="Zhao Q."/>
            <person name="Wortman J.R."/>
            <person name="Bidwell S.L."/>
            <person name="Alsmark U.C.M."/>
            <person name="Besteiro S."/>
            <person name="Sicheritz-Ponten T."/>
            <person name="Noel C.J."/>
            <person name="Dacks J.B."/>
            <person name="Foster P.G."/>
            <person name="Simillion C."/>
            <person name="Van de Peer Y."/>
            <person name="Miranda-Saavedra D."/>
            <person name="Barton G.J."/>
            <person name="Westrop G.D."/>
            <person name="Mueller S."/>
            <person name="Dessi D."/>
            <person name="Fiori P.L."/>
            <person name="Ren Q."/>
            <person name="Paulsen I."/>
            <person name="Zhang H."/>
            <person name="Bastida-Corcuera F.D."/>
            <person name="Simoes-Barbosa A."/>
            <person name="Brown M.T."/>
            <person name="Hayes R.D."/>
            <person name="Mukherjee M."/>
            <person name="Okumura C.Y."/>
            <person name="Schneider R."/>
            <person name="Smith A.J."/>
            <person name="Vanacova S."/>
            <person name="Villalvazo M."/>
            <person name="Haas B.J."/>
            <person name="Pertea M."/>
            <person name="Feldblyum T.V."/>
            <person name="Utterback T.R."/>
            <person name="Shu C.L."/>
            <person name="Osoegawa K."/>
            <person name="de Jong P.J."/>
            <person name="Hrdy I."/>
            <person name="Horvathova L."/>
            <person name="Zubacova Z."/>
            <person name="Dolezal P."/>
            <person name="Malik S.B."/>
            <person name="Logsdon J.M. Jr."/>
            <person name="Henze K."/>
            <person name="Gupta A."/>
            <person name="Wang C.C."/>
            <person name="Dunne R.L."/>
            <person name="Upcroft J.A."/>
            <person name="Upcroft P."/>
            <person name="White O."/>
            <person name="Salzberg S.L."/>
            <person name="Tang P."/>
            <person name="Chiu C.-H."/>
            <person name="Lee Y.-S."/>
            <person name="Embley T.M."/>
            <person name="Coombs G.H."/>
            <person name="Mottram J.C."/>
            <person name="Tachezy J."/>
            <person name="Fraser-Liggett C.M."/>
            <person name="Johnson P.J."/>
        </authorList>
    </citation>
    <scope>NUCLEOTIDE SEQUENCE [LARGE SCALE GENOMIC DNA]</scope>
    <source>
        <strain evidence="14">G3</strain>
    </source>
</reference>
<evidence type="ECO:0000313" key="15">
    <source>
        <dbReference type="Proteomes" id="UP000001542"/>
    </source>
</evidence>
<sequence>MSSSYSSSYDSSSSSSSSKRPRASRRISAAKPPPPPKPQKDSDSELSNLSDVSDSSSGKPASRRQQSSSIDKNTAGAGGYFDNNQDMMDDVQEGANWWQATNSLMSRVNQRDTKPVKVSSFQAPAYDDQKSSSGSSDSSDSGSKKRSKDKGKDKDKKKRKENNKANDNANAANNEPLQLNQESDQKNQNDAVIDFDPTNVFNGKTYKDTEQDFLLMDVRSPLIWTIGFLVLALVHIVLTLVVAKFKFKTGQQNPYVGVTLPFLLKGGAAYSQWIKSGDWWRLFTSISLQPGIVHYAVMIICMGLLYEVERFNGFWVAMLLFLLSGLYGNVFSLLMVPDTIICGASGCVSGWLGFSLVRLCAKFSQKRRICYLITEILMLVVLVFEGLLPFINNFQNVAGLILGILISFSLLPNNSRTKCRTIARGIIAFLSFPIMIIIFSVVVVFYIKDSNISTKCKICSQIDCQNFAKIQWCPTNQDTLSAVAAFTA</sequence>
<comment type="function">
    <text evidence="11">Serine protease involved in intramembrane proteolysis.</text>
</comment>
<feature type="transmembrane region" description="Helical" evidence="11">
    <location>
        <begin position="340"/>
        <end position="357"/>
    </location>
</feature>
<feature type="compositionally biased region" description="Polar residues" evidence="12">
    <location>
        <begin position="63"/>
        <end position="72"/>
    </location>
</feature>
<name>A2ERY3_TRIV3</name>
<feature type="region of interest" description="Disordered" evidence="12">
    <location>
        <begin position="106"/>
        <end position="186"/>
    </location>
</feature>
<evidence type="ECO:0000256" key="4">
    <source>
        <dbReference type="ARBA" id="ARBA00013039"/>
    </source>
</evidence>
<comment type="subcellular location">
    <subcellularLocation>
        <location evidence="2 11">Membrane</location>
        <topology evidence="2 11">Multi-pass membrane protein</topology>
    </subcellularLocation>
</comment>
<feature type="transmembrane region" description="Helical" evidence="11">
    <location>
        <begin position="313"/>
        <end position="334"/>
    </location>
</feature>
<feature type="region of interest" description="Disordered" evidence="12">
    <location>
        <begin position="1"/>
        <end position="94"/>
    </location>
</feature>
<dbReference type="STRING" id="5722.A2ERY3"/>
<dbReference type="GO" id="GO:0004252">
    <property type="term" value="F:serine-type endopeptidase activity"/>
    <property type="evidence" value="ECO:0007669"/>
    <property type="project" value="InterPro"/>
</dbReference>
<keyword evidence="7 11" id="KW-0378">Hydrolase</keyword>
<evidence type="ECO:0000256" key="10">
    <source>
        <dbReference type="ARBA" id="ARBA00023136"/>
    </source>
</evidence>
<feature type="compositionally biased region" description="Low complexity" evidence="12">
    <location>
        <begin position="131"/>
        <end position="141"/>
    </location>
</feature>
<evidence type="ECO:0000256" key="2">
    <source>
        <dbReference type="ARBA" id="ARBA00004141"/>
    </source>
</evidence>
<feature type="transmembrane region" description="Helical" evidence="11">
    <location>
        <begin position="426"/>
        <end position="447"/>
    </location>
</feature>
<keyword evidence="6 11" id="KW-0812">Transmembrane</keyword>
<dbReference type="GO" id="GO:0006508">
    <property type="term" value="P:proteolysis"/>
    <property type="evidence" value="ECO:0007669"/>
    <property type="project" value="UniProtKB-KW"/>
</dbReference>
<feature type="compositionally biased region" description="Low complexity" evidence="12">
    <location>
        <begin position="1"/>
        <end position="18"/>
    </location>
</feature>
<feature type="transmembrane region" description="Helical" evidence="11">
    <location>
        <begin position="397"/>
        <end position="414"/>
    </location>
</feature>
<dbReference type="EC" id="3.4.21.105" evidence="4"/>
<comment type="similarity">
    <text evidence="3 11">Belongs to the peptidase S54 family.</text>
</comment>
<dbReference type="VEuPathDB" id="TrichDB:TVAGG3_0486590"/>
<dbReference type="InterPro" id="IPR022764">
    <property type="entry name" value="Peptidase_S54_rhomboid_dom"/>
</dbReference>
<dbReference type="InterPro" id="IPR002610">
    <property type="entry name" value="Peptidase_S54_rhomboid-like"/>
</dbReference>
<dbReference type="OMA" id="NCCSLVF"/>
<comment type="caution">
    <text evidence="11">Lacks conserved residue(s) required for the propagation of feature annotation.</text>
</comment>
<dbReference type="PANTHER" id="PTHR22936">
    <property type="entry name" value="RHOMBOID-RELATED"/>
    <property type="match status" value="1"/>
</dbReference>
<evidence type="ECO:0000256" key="9">
    <source>
        <dbReference type="ARBA" id="ARBA00022989"/>
    </source>
</evidence>
<dbReference type="VEuPathDB" id="TrichDB:TVAG_233140"/>
<feature type="transmembrane region" description="Helical" evidence="11">
    <location>
        <begin position="255"/>
        <end position="274"/>
    </location>
</feature>
<feature type="compositionally biased region" description="Low complexity" evidence="12">
    <location>
        <begin position="45"/>
        <end position="57"/>
    </location>
</feature>
<keyword evidence="9 11" id="KW-1133">Transmembrane helix</keyword>
<dbReference type="OrthoDB" id="418595at2759"/>
<reference evidence="14" key="1">
    <citation type="submission" date="2006-10" db="EMBL/GenBank/DDBJ databases">
        <authorList>
            <person name="Amadeo P."/>
            <person name="Zhao Q."/>
            <person name="Wortman J."/>
            <person name="Fraser-Liggett C."/>
            <person name="Carlton J."/>
        </authorList>
    </citation>
    <scope>NUCLEOTIDE SEQUENCE</scope>
    <source>
        <strain evidence="14">G3</strain>
    </source>
</reference>
<keyword evidence="10 11" id="KW-0472">Membrane</keyword>
<dbReference type="Gene3D" id="1.20.1540.10">
    <property type="entry name" value="Rhomboid-like"/>
    <property type="match status" value="1"/>
</dbReference>
<feature type="domain" description="Peptidase S54 rhomboid" evidence="13">
    <location>
        <begin position="277"/>
        <end position="411"/>
    </location>
</feature>
<evidence type="ECO:0000256" key="6">
    <source>
        <dbReference type="ARBA" id="ARBA00022692"/>
    </source>
</evidence>
<comment type="catalytic activity">
    <reaction evidence="1 11">
        <text>Cleaves type-1 transmembrane domains using a catalytic dyad composed of serine and histidine that are contributed by different transmembrane domains.</text>
        <dbReference type="EC" id="3.4.21.105"/>
    </reaction>
</comment>
<dbReference type="InParanoid" id="A2ERY3"/>
<dbReference type="KEGG" id="tva:4762441"/>
<evidence type="ECO:0000256" key="3">
    <source>
        <dbReference type="ARBA" id="ARBA00009045"/>
    </source>
</evidence>
<evidence type="ECO:0000313" key="14">
    <source>
        <dbReference type="EMBL" id="EAY04578.1"/>
    </source>
</evidence>
<dbReference type="eggNOG" id="KOG2289">
    <property type="taxonomic scope" value="Eukaryota"/>
</dbReference>